<comment type="caution">
    <text evidence="1">The sequence shown here is derived from an EMBL/GenBank/DDBJ whole genome shotgun (WGS) entry which is preliminary data.</text>
</comment>
<keyword evidence="2" id="KW-1185">Reference proteome</keyword>
<reference evidence="2" key="1">
    <citation type="journal article" date="2019" name="Int. J. Syst. Evol. Microbiol.">
        <title>The Global Catalogue of Microorganisms (GCM) 10K type strain sequencing project: providing services to taxonomists for standard genome sequencing and annotation.</title>
        <authorList>
            <consortium name="The Broad Institute Genomics Platform"/>
            <consortium name="The Broad Institute Genome Sequencing Center for Infectious Disease"/>
            <person name="Wu L."/>
            <person name="Ma J."/>
        </authorList>
    </citation>
    <scope>NUCLEOTIDE SEQUENCE [LARGE SCALE GENOMIC DNA]</scope>
    <source>
        <strain evidence="2">KCTC 23713</strain>
    </source>
</reference>
<protein>
    <submittedName>
        <fullName evidence="1">Uncharacterized protein</fullName>
    </submittedName>
</protein>
<gene>
    <name evidence="1" type="ORF">GCM10011419_00700</name>
</gene>
<evidence type="ECO:0000313" key="2">
    <source>
        <dbReference type="Proteomes" id="UP000662678"/>
    </source>
</evidence>
<organism evidence="1 2">
    <name type="scientific">Vogesella fluminis</name>
    <dbReference type="NCBI Taxonomy" id="1069161"/>
    <lineage>
        <taxon>Bacteria</taxon>
        <taxon>Pseudomonadati</taxon>
        <taxon>Pseudomonadota</taxon>
        <taxon>Betaproteobacteria</taxon>
        <taxon>Neisseriales</taxon>
        <taxon>Chromobacteriaceae</taxon>
        <taxon>Vogesella</taxon>
    </lineage>
</organism>
<dbReference type="EMBL" id="BMYP01000001">
    <property type="protein sequence ID" value="GHD70439.1"/>
    <property type="molecule type" value="Genomic_DNA"/>
</dbReference>
<name>A0ABQ3H4M0_9NEIS</name>
<dbReference type="Proteomes" id="UP000662678">
    <property type="component" value="Unassembled WGS sequence"/>
</dbReference>
<evidence type="ECO:0000313" key="1">
    <source>
        <dbReference type="EMBL" id="GHD70439.1"/>
    </source>
</evidence>
<proteinExistence type="predicted"/>
<sequence length="64" mass="6808">MAFPFRPERVRLQAPAPVNGVRPVRLPVFAILETVRRERLVADHAPAAAGGTAPGSSGFILISC</sequence>
<accession>A0ABQ3H4M0</accession>